<protein>
    <submittedName>
        <fullName evidence="2">Uncharacterized protein</fullName>
    </submittedName>
</protein>
<proteinExistence type="predicted"/>
<feature type="region of interest" description="Disordered" evidence="1">
    <location>
        <begin position="1"/>
        <end position="30"/>
    </location>
</feature>
<evidence type="ECO:0000256" key="1">
    <source>
        <dbReference type="SAM" id="MobiDB-lite"/>
    </source>
</evidence>
<organism evidence="2 3">
    <name type="scientific">Melipona quadrifasciata</name>
    <dbReference type="NCBI Taxonomy" id="166423"/>
    <lineage>
        <taxon>Eukaryota</taxon>
        <taxon>Metazoa</taxon>
        <taxon>Ecdysozoa</taxon>
        <taxon>Arthropoda</taxon>
        <taxon>Hexapoda</taxon>
        <taxon>Insecta</taxon>
        <taxon>Pterygota</taxon>
        <taxon>Neoptera</taxon>
        <taxon>Endopterygota</taxon>
        <taxon>Hymenoptera</taxon>
        <taxon>Apocrita</taxon>
        <taxon>Aculeata</taxon>
        <taxon>Apoidea</taxon>
        <taxon>Anthophila</taxon>
        <taxon>Apidae</taxon>
        <taxon>Melipona</taxon>
    </lineage>
</organism>
<dbReference type="Proteomes" id="UP000053105">
    <property type="component" value="Unassembled WGS sequence"/>
</dbReference>
<dbReference type="STRING" id="166423.A0A0N0U7V0"/>
<evidence type="ECO:0000313" key="2">
    <source>
        <dbReference type="EMBL" id="KOX81308.1"/>
    </source>
</evidence>
<feature type="compositionally biased region" description="Gly residues" evidence="1">
    <location>
        <begin position="1"/>
        <end position="11"/>
    </location>
</feature>
<evidence type="ECO:0000313" key="3">
    <source>
        <dbReference type="Proteomes" id="UP000053105"/>
    </source>
</evidence>
<accession>A0A0N0U7V0</accession>
<name>A0A0N0U7V0_9HYME</name>
<sequence>MHHSGGAGYGTGPQERVHQAPRTTGQPDKCPYETYQAQIPDCCAAAAAVQDPYPRPPSGYDGRCYDECHRRTPYQEDTYPQVYNLLFPLDRNFNLPPEKTRYSTNDSFVDELCEKVLAQVGKLSKIFQVSLYTHQNRFLSRSKIFKREGITILPPFFRNTTQLLAEVLLATANIRIFVTVNNIRGHCLDDSILWAGTDVEMHGEIWATDSVDVPQSFHRPQSRLGYEERPQSRVGYTSDSRCASGLGYDDTGGGYLDQSDPRMYCTSGYCMGDTMMAASRGVCGEEVELDMRRHIQACACTCNHMGYGNYMDYQIPKDLKRIKLQLVLGHSDIPTNQKVQKESDELFYTVWSLVMVRNQLPAQVVNEAFTSLLRQQFISVLLFTIQQQSQPPIETTTENNTTSCKLDHFLLRFLTDPELIPINSKSLSNTKQHDVFWGNEFYLERENDPNHLPISEIVRKLLALNVSCAFDFAGKRQTIKPAKFIDVEDTFSKEADSKEVFARACAQINIKLWIIYTLSNVRKSEKFRNLRNNCPFMDFCRDLYLCGHDWRNIDLHYCESTLLLSDHCYKPANELKKKKGKSGKEMGVQYLLSKLKVADHDRNIIIQQMLQ</sequence>
<dbReference type="OrthoDB" id="445695at2759"/>
<dbReference type="EMBL" id="KQ435689">
    <property type="protein sequence ID" value="KOX81308.1"/>
    <property type="molecule type" value="Genomic_DNA"/>
</dbReference>
<keyword evidence="3" id="KW-1185">Reference proteome</keyword>
<gene>
    <name evidence="2" type="ORF">WN51_00216</name>
</gene>
<reference evidence="2 3" key="1">
    <citation type="submission" date="2015-07" db="EMBL/GenBank/DDBJ databases">
        <title>The genome of Melipona quadrifasciata.</title>
        <authorList>
            <person name="Pan H."/>
            <person name="Kapheim K."/>
        </authorList>
    </citation>
    <scope>NUCLEOTIDE SEQUENCE [LARGE SCALE GENOMIC DNA]</scope>
    <source>
        <strain evidence="2">0111107301</strain>
        <tissue evidence="2">Whole body</tissue>
    </source>
</reference>
<dbReference type="AlphaFoldDB" id="A0A0N0U7V0"/>